<feature type="region of interest" description="Disordered" evidence="1">
    <location>
        <begin position="23"/>
        <end position="110"/>
    </location>
</feature>
<reference evidence="3" key="1">
    <citation type="submission" date="2016-11" db="UniProtKB">
        <authorList>
            <consortium name="WormBaseParasite"/>
        </authorList>
    </citation>
    <scope>IDENTIFICATION</scope>
</reference>
<evidence type="ECO:0000256" key="1">
    <source>
        <dbReference type="SAM" id="MobiDB-lite"/>
    </source>
</evidence>
<dbReference type="WBParaSite" id="L893_g5998.t2">
    <property type="protein sequence ID" value="L893_g5998.t2"/>
    <property type="gene ID" value="L893_g5998"/>
</dbReference>
<protein>
    <submittedName>
        <fullName evidence="3">Protein kinase domain-containing protein</fullName>
    </submittedName>
</protein>
<proteinExistence type="predicted"/>
<feature type="compositionally biased region" description="Polar residues" evidence="1">
    <location>
        <begin position="101"/>
        <end position="110"/>
    </location>
</feature>
<evidence type="ECO:0000313" key="3">
    <source>
        <dbReference type="WBParaSite" id="L893_g5998.t2"/>
    </source>
</evidence>
<organism evidence="2 3">
    <name type="scientific">Steinernema glaseri</name>
    <dbReference type="NCBI Taxonomy" id="37863"/>
    <lineage>
        <taxon>Eukaryota</taxon>
        <taxon>Metazoa</taxon>
        <taxon>Ecdysozoa</taxon>
        <taxon>Nematoda</taxon>
        <taxon>Chromadorea</taxon>
        <taxon>Rhabditida</taxon>
        <taxon>Tylenchina</taxon>
        <taxon>Panagrolaimomorpha</taxon>
        <taxon>Strongyloidoidea</taxon>
        <taxon>Steinernematidae</taxon>
        <taxon>Steinernema</taxon>
    </lineage>
</organism>
<sequence length="215" mass="23259">MHRICPKDTRMIANIDIASTSSTESLASDSSLSTDDSLPSTVPSRVPPSSRASVLSRKRRAANVLPNIGFDGDSSRRAHVNNPSDVLSASDDDGSKRLRASQGSDSSRSIDQIAQIECSQGSVSSSSPVSGSKKIEHIVEGYKIISVGTKEFTAVQNETDAVMQVIVFNTSNECAQYQRVISRLNEADKFSTRTASNIQRMRKIQCQNSAISYVI</sequence>
<dbReference type="Proteomes" id="UP000095287">
    <property type="component" value="Unplaced"/>
</dbReference>
<name>A0A1I8AI19_9BILA</name>
<accession>A0A1I8AI19</accession>
<evidence type="ECO:0000313" key="2">
    <source>
        <dbReference type="Proteomes" id="UP000095287"/>
    </source>
</evidence>
<keyword evidence="2" id="KW-1185">Reference proteome</keyword>
<dbReference type="AlphaFoldDB" id="A0A1I8AI19"/>
<feature type="compositionally biased region" description="Low complexity" evidence="1">
    <location>
        <begin position="23"/>
        <end position="55"/>
    </location>
</feature>